<accession>A0A6A4HH26</accession>
<name>A0A6A4HH26_9AGAR</name>
<dbReference type="Pfam" id="PF01425">
    <property type="entry name" value="Amidase"/>
    <property type="match status" value="1"/>
</dbReference>
<gene>
    <name evidence="3" type="ORF">BT96DRAFT_1021153</name>
</gene>
<reference evidence="3" key="1">
    <citation type="journal article" date="2019" name="Environ. Microbiol.">
        <title>Fungal ecological strategies reflected in gene transcription - a case study of two litter decomposers.</title>
        <authorList>
            <person name="Barbi F."/>
            <person name="Kohler A."/>
            <person name="Barry K."/>
            <person name="Baskaran P."/>
            <person name="Daum C."/>
            <person name="Fauchery L."/>
            <person name="Ihrmark K."/>
            <person name="Kuo A."/>
            <person name="LaButti K."/>
            <person name="Lipzen A."/>
            <person name="Morin E."/>
            <person name="Grigoriev I.V."/>
            <person name="Henrissat B."/>
            <person name="Lindahl B."/>
            <person name="Martin F."/>
        </authorList>
    </citation>
    <scope>NUCLEOTIDE SEQUENCE</scope>
    <source>
        <strain evidence="3">JB14</strain>
    </source>
</reference>
<dbReference type="Proteomes" id="UP000799118">
    <property type="component" value="Unassembled WGS sequence"/>
</dbReference>
<evidence type="ECO:0000256" key="1">
    <source>
        <dbReference type="SAM" id="Phobius"/>
    </source>
</evidence>
<dbReference type="SUPFAM" id="SSF75304">
    <property type="entry name" value="Amidase signature (AS) enzymes"/>
    <property type="match status" value="1"/>
</dbReference>
<evidence type="ECO:0000313" key="4">
    <source>
        <dbReference type="Proteomes" id="UP000799118"/>
    </source>
</evidence>
<dbReference type="OrthoDB" id="566138at2759"/>
<dbReference type="PANTHER" id="PTHR42678">
    <property type="entry name" value="AMIDASE"/>
    <property type="match status" value="1"/>
</dbReference>
<keyword evidence="1" id="KW-0472">Membrane</keyword>
<dbReference type="AlphaFoldDB" id="A0A6A4HH26"/>
<dbReference type="Gene3D" id="3.90.1300.10">
    <property type="entry name" value="Amidase signature (AS) domain"/>
    <property type="match status" value="1"/>
</dbReference>
<dbReference type="PANTHER" id="PTHR42678:SF34">
    <property type="entry name" value="OS04G0183300 PROTEIN"/>
    <property type="match status" value="1"/>
</dbReference>
<feature type="domain" description="Amidase" evidence="2">
    <location>
        <begin position="50"/>
        <end position="132"/>
    </location>
</feature>
<feature type="transmembrane region" description="Helical" evidence="1">
    <location>
        <begin position="126"/>
        <end position="145"/>
    </location>
</feature>
<keyword evidence="1" id="KW-1133">Transmembrane helix</keyword>
<dbReference type="InterPro" id="IPR036928">
    <property type="entry name" value="AS_sf"/>
</dbReference>
<evidence type="ECO:0000313" key="3">
    <source>
        <dbReference type="EMBL" id="KAE9396858.1"/>
    </source>
</evidence>
<dbReference type="EMBL" id="ML769507">
    <property type="protein sequence ID" value="KAE9396858.1"/>
    <property type="molecule type" value="Genomic_DNA"/>
</dbReference>
<keyword evidence="1" id="KW-0812">Transmembrane</keyword>
<evidence type="ECO:0000259" key="2">
    <source>
        <dbReference type="Pfam" id="PF01425"/>
    </source>
</evidence>
<keyword evidence="4" id="KW-1185">Reference proteome</keyword>
<protein>
    <recommendedName>
        <fullName evidence="2">Amidase domain-containing protein</fullName>
    </recommendedName>
</protein>
<proteinExistence type="predicted"/>
<dbReference type="InterPro" id="IPR023631">
    <property type="entry name" value="Amidase_dom"/>
</dbReference>
<organism evidence="3 4">
    <name type="scientific">Gymnopus androsaceus JB14</name>
    <dbReference type="NCBI Taxonomy" id="1447944"/>
    <lineage>
        <taxon>Eukaryota</taxon>
        <taxon>Fungi</taxon>
        <taxon>Dikarya</taxon>
        <taxon>Basidiomycota</taxon>
        <taxon>Agaricomycotina</taxon>
        <taxon>Agaricomycetes</taxon>
        <taxon>Agaricomycetidae</taxon>
        <taxon>Agaricales</taxon>
        <taxon>Marasmiineae</taxon>
        <taxon>Omphalotaceae</taxon>
        <taxon>Gymnopus</taxon>
    </lineage>
</organism>
<sequence length="379" mass="41889">MTSFSVHKTITILEKDTLIPSPSDSRLFSASQYRNSIFTCSFPHLYEATAYFARIKEVKLKGPALRAVLEINPSALKQEAELDEERKLKGKIPMLLKDNIGTKSAEGSVVPESDAGVFKKLRKAGAIILGSTVAISIGLGALAVGTDTSGSITFPTSRSDTVDDRQSFRFADIKTQSNLWHVQLQQDQTQTSPLPNYISTLDPNALSGKHIGVPRKIYIDDTTHRTSADLPSADELIKAGWADEKLICLVEFKIDVNRYLSKLNENPRECTKISLLTKSNLAEGFTENVLESLARKVKLSGEQGIDAVLARYNLDALVARSLDLSICSVSQRRVSDDSSEYQLIGMAYAFERKTQTRMKRRAYDEPVPKTQLGDVIGQK</sequence>